<comment type="subcellular location">
    <subcellularLocation>
        <location evidence="1">Membrane</location>
        <topology evidence="1">Peripheral membrane protein</topology>
    </subcellularLocation>
</comment>
<keyword evidence="2" id="KW-0479">Metal-binding</keyword>
<comment type="similarity">
    <text evidence="5">Belongs to the PP2C family.</text>
</comment>
<dbReference type="InterPro" id="IPR036457">
    <property type="entry name" value="PPM-type-like_dom_sf"/>
</dbReference>
<dbReference type="EMBL" id="GL833126">
    <property type="protein sequence ID" value="EGB08926.1"/>
    <property type="molecule type" value="Genomic_DNA"/>
</dbReference>
<proteinExistence type="inferred from homology"/>
<evidence type="ECO:0000256" key="3">
    <source>
        <dbReference type="ARBA" id="ARBA00022801"/>
    </source>
</evidence>
<dbReference type="CDD" id="cd00143">
    <property type="entry name" value="PP2Cc"/>
    <property type="match status" value="1"/>
</dbReference>
<evidence type="ECO:0000313" key="7">
    <source>
        <dbReference type="EMBL" id="EGB08926.1"/>
    </source>
</evidence>
<feature type="domain" description="PPM-type phosphatase" evidence="6">
    <location>
        <begin position="1"/>
        <end position="267"/>
    </location>
</feature>
<feature type="non-terminal residue" evidence="7">
    <location>
        <position position="1"/>
    </location>
</feature>
<accession>F0Y735</accession>
<dbReference type="GO" id="GO:0004722">
    <property type="term" value="F:protein serine/threonine phosphatase activity"/>
    <property type="evidence" value="ECO:0007669"/>
    <property type="project" value="InterPro"/>
</dbReference>
<protein>
    <recommendedName>
        <fullName evidence="6">PPM-type phosphatase domain-containing protein</fullName>
    </recommendedName>
</protein>
<keyword evidence="3 5" id="KW-0378">Hydrolase</keyword>
<dbReference type="InterPro" id="IPR000222">
    <property type="entry name" value="PP2C_BS"/>
</dbReference>
<dbReference type="AlphaFoldDB" id="F0Y735"/>
<reference evidence="7 8" key="1">
    <citation type="journal article" date="2011" name="Proc. Natl. Acad. Sci. U.S.A.">
        <title>Niche of harmful alga Aureococcus anophagefferens revealed through ecogenomics.</title>
        <authorList>
            <person name="Gobler C.J."/>
            <person name="Berry D.L."/>
            <person name="Dyhrman S.T."/>
            <person name="Wilhelm S.W."/>
            <person name="Salamov A."/>
            <person name="Lobanov A.V."/>
            <person name="Zhang Y."/>
            <person name="Collier J.L."/>
            <person name="Wurch L.L."/>
            <person name="Kustka A.B."/>
            <person name="Dill B.D."/>
            <person name="Shah M."/>
            <person name="VerBerkmoes N.C."/>
            <person name="Kuo A."/>
            <person name="Terry A."/>
            <person name="Pangilinan J."/>
            <person name="Lindquist E.A."/>
            <person name="Lucas S."/>
            <person name="Paulsen I.T."/>
            <person name="Hattenrath-Lehmann T.K."/>
            <person name="Talmage S.C."/>
            <person name="Walker E.A."/>
            <person name="Koch F."/>
            <person name="Burson A.M."/>
            <person name="Marcoval M.A."/>
            <person name="Tang Y.Z."/>
            <person name="Lecleir G.R."/>
            <person name="Coyne K.J."/>
            <person name="Berg G.M."/>
            <person name="Bertrand E.M."/>
            <person name="Saito M.A."/>
            <person name="Gladyshev V.N."/>
            <person name="Grigoriev I.V."/>
        </authorList>
    </citation>
    <scope>NUCLEOTIDE SEQUENCE [LARGE SCALE GENOMIC DNA]</scope>
    <source>
        <strain evidence="8">CCMP 1984</strain>
    </source>
</reference>
<evidence type="ECO:0000256" key="1">
    <source>
        <dbReference type="ARBA" id="ARBA00004170"/>
    </source>
</evidence>
<gene>
    <name evidence="7" type="ORF">AURANDRAFT_25355</name>
</gene>
<dbReference type="eggNOG" id="KOG0698">
    <property type="taxonomic scope" value="Eukaryota"/>
</dbReference>
<dbReference type="SMART" id="SM00331">
    <property type="entry name" value="PP2C_SIG"/>
    <property type="match status" value="1"/>
</dbReference>
<evidence type="ECO:0000256" key="5">
    <source>
        <dbReference type="RuleBase" id="RU003465"/>
    </source>
</evidence>
<evidence type="ECO:0000256" key="4">
    <source>
        <dbReference type="ARBA" id="ARBA00022912"/>
    </source>
</evidence>
<evidence type="ECO:0000259" key="6">
    <source>
        <dbReference type="PROSITE" id="PS51746"/>
    </source>
</evidence>
<dbReference type="OrthoDB" id="10264738at2759"/>
<dbReference type="GO" id="GO:0046872">
    <property type="term" value="F:metal ion binding"/>
    <property type="evidence" value="ECO:0007669"/>
    <property type="project" value="UniProtKB-KW"/>
</dbReference>
<dbReference type="RefSeq" id="XP_009036059.1">
    <property type="nucleotide sequence ID" value="XM_009037811.1"/>
</dbReference>
<dbReference type="GO" id="GO:0016020">
    <property type="term" value="C:membrane"/>
    <property type="evidence" value="ECO:0007669"/>
    <property type="project" value="UniProtKB-SubCell"/>
</dbReference>
<dbReference type="PROSITE" id="PS01032">
    <property type="entry name" value="PPM_1"/>
    <property type="match status" value="1"/>
</dbReference>
<evidence type="ECO:0000256" key="2">
    <source>
        <dbReference type="ARBA" id="ARBA00022723"/>
    </source>
</evidence>
<dbReference type="Proteomes" id="UP000002729">
    <property type="component" value="Unassembled WGS sequence"/>
</dbReference>
<keyword evidence="4 5" id="KW-0904">Protein phosphatase</keyword>
<dbReference type="Pfam" id="PF00481">
    <property type="entry name" value="PP2C"/>
    <property type="match status" value="1"/>
</dbReference>
<dbReference type="KEGG" id="aaf:AURANDRAFT_25355"/>
<dbReference type="FunCoup" id="F0Y735">
    <property type="interactions" value="1"/>
</dbReference>
<sequence>VSKINQDRGCVVAPYNDSDACSLYCIFDGHGEHGDGVSEFVLATIVQDLEAHPDLHAAPDVALKATFLATDMELARSNVESYYSGTTAVVCYRVDDTIFTANAGDSRAIVAVKDGAGRTCVPLSIDHNPNAPGERERIVKAGGFVSDPPEEGLSARVWLDRKCTQVGLAMGRSIGDNAVKRIGVIAEPEVRTHEVSDRDDFLVMATDGVWEFIPNEEAIELVGQFFDSGAENAAKDACKSLIDLAVKRWRDIEGDYRDDITAIVMKLATQDPDAAL</sequence>
<dbReference type="SUPFAM" id="SSF81606">
    <property type="entry name" value="PP2C-like"/>
    <property type="match status" value="1"/>
</dbReference>
<dbReference type="GeneID" id="20220037"/>
<dbReference type="InterPro" id="IPR001932">
    <property type="entry name" value="PPM-type_phosphatase-like_dom"/>
</dbReference>
<dbReference type="InterPro" id="IPR015655">
    <property type="entry name" value="PP2C"/>
</dbReference>
<dbReference type="OMA" id="IWEYLSS"/>
<dbReference type="Gene3D" id="3.60.40.10">
    <property type="entry name" value="PPM-type phosphatase domain"/>
    <property type="match status" value="1"/>
</dbReference>
<evidence type="ECO:0000313" key="8">
    <source>
        <dbReference type="Proteomes" id="UP000002729"/>
    </source>
</evidence>
<dbReference type="InParanoid" id="F0Y735"/>
<organism evidence="8">
    <name type="scientific">Aureococcus anophagefferens</name>
    <name type="common">Harmful bloom alga</name>
    <dbReference type="NCBI Taxonomy" id="44056"/>
    <lineage>
        <taxon>Eukaryota</taxon>
        <taxon>Sar</taxon>
        <taxon>Stramenopiles</taxon>
        <taxon>Ochrophyta</taxon>
        <taxon>Pelagophyceae</taxon>
        <taxon>Pelagomonadales</taxon>
        <taxon>Pelagomonadaceae</taxon>
        <taxon>Aureococcus</taxon>
    </lineage>
</organism>
<dbReference type="PANTHER" id="PTHR47992">
    <property type="entry name" value="PROTEIN PHOSPHATASE"/>
    <property type="match status" value="1"/>
</dbReference>
<dbReference type="PROSITE" id="PS51746">
    <property type="entry name" value="PPM_2"/>
    <property type="match status" value="1"/>
</dbReference>
<keyword evidence="8" id="KW-1185">Reference proteome</keyword>
<dbReference type="SMART" id="SM00332">
    <property type="entry name" value="PP2Cc"/>
    <property type="match status" value="1"/>
</dbReference>
<name>F0Y735_AURAN</name>